<keyword evidence="2" id="KW-1185">Reference proteome</keyword>
<dbReference type="Proteomes" id="UP000677803">
    <property type="component" value="Unassembled WGS sequence"/>
</dbReference>
<proteinExistence type="predicted"/>
<dbReference type="EMBL" id="CAJRST010005557">
    <property type="protein sequence ID" value="CAG5887500.1"/>
    <property type="molecule type" value="Genomic_DNA"/>
</dbReference>
<protein>
    <submittedName>
        <fullName evidence="1">(Atlantic silverside) hypothetical protein</fullName>
    </submittedName>
</protein>
<gene>
    <name evidence="1" type="ORF">MMEN_LOCUS6054</name>
</gene>
<reference evidence="1" key="1">
    <citation type="submission" date="2021-05" db="EMBL/GenBank/DDBJ databases">
        <authorList>
            <person name="Tigano A."/>
        </authorList>
    </citation>
    <scope>NUCLEOTIDE SEQUENCE</scope>
</reference>
<evidence type="ECO:0000313" key="2">
    <source>
        <dbReference type="Proteomes" id="UP000677803"/>
    </source>
</evidence>
<dbReference type="AlphaFoldDB" id="A0A8S4ATM5"/>
<organism evidence="1 2">
    <name type="scientific">Menidia menidia</name>
    <name type="common">Atlantic silverside</name>
    <dbReference type="NCBI Taxonomy" id="238744"/>
    <lineage>
        <taxon>Eukaryota</taxon>
        <taxon>Metazoa</taxon>
        <taxon>Chordata</taxon>
        <taxon>Craniata</taxon>
        <taxon>Vertebrata</taxon>
        <taxon>Euteleostomi</taxon>
        <taxon>Actinopterygii</taxon>
        <taxon>Neopterygii</taxon>
        <taxon>Teleostei</taxon>
        <taxon>Neoteleostei</taxon>
        <taxon>Acanthomorphata</taxon>
        <taxon>Ovalentaria</taxon>
        <taxon>Atherinomorphae</taxon>
        <taxon>Atheriniformes</taxon>
        <taxon>Atherinopsidae</taxon>
        <taxon>Menidiinae</taxon>
        <taxon>Menidia</taxon>
    </lineage>
</organism>
<sequence>MVSLRQHSVRELCERVSVCACEF</sequence>
<comment type="caution">
    <text evidence="1">The sequence shown here is derived from an EMBL/GenBank/DDBJ whole genome shotgun (WGS) entry which is preliminary data.</text>
</comment>
<evidence type="ECO:0000313" key="1">
    <source>
        <dbReference type="EMBL" id="CAG5887500.1"/>
    </source>
</evidence>
<accession>A0A8S4ATM5</accession>
<name>A0A8S4ATM5_9TELE</name>